<name>A7IDH9_XANP2</name>
<dbReference type="Pfam" id="PF00239">
    <property type="entry name" value="Resolvase"/>
    <property type="match status" value="1"/>
</dbReference>
<dbReference type="PANTHER" id="PTHR30461">
    <property type="entry name" value="DNA-INVERTASE FROM LAMBDOID PROPHAGE"/>
    <property type="match status" value="1"/>
</dbReference>
<dbReference type="Pfam" id="PF07508">
    <property type="entry name" value="Recombinase"/>
    <property type="match status" value="1"/>
</dbReference>
<dbReference type="GO" id="GO:0003677">
    <property type="term" value="F:DNA binding"/>
    <property type="evidence" value="ECO:0007669"/>
    <property type="project" value="InterPro"/>
</dbReference>
<dbReference type="HOGENOM" id="CLU_010686_18_13_5"/>
<dbReference type="PROSITE" id="PS51736">
    <property type="entry name" value="RECOMBINASES_3"/>
    <property type="match status" value="1"/>
</dbReference>
<dbReference type="GO" id="GO:0000150">
    <property type="term" value="F:DNA strand exchange activity"/>
    <property type="evidence" value="ECO:0007669"/>
    <property type="project" value="InterPro"/>
</dbReference>
<dbReference type="InterPro" id="IPR050639">
    <property type="entry name" value="SSR_resolvase"/>
</dbReference>
<dbReference type="STRING" id="78245.Xaut_0821"/>
<dbReference type="PROSITE" id="PS51737">
    <property type="entry name" value="RECOMBINASE_DNA_BIND"/>
    <property type="match status" value="1"/>
</dbReference>
<dbReference type="InterPro" id="IPR002781">
    <property type="entry name" value="TM_pro_TauE-like"/>
</dbReference>
<keyword evidence="2 5" id="KW-0812">Transmembrane</keyword>
<dbReference type="OrthoDB" id="9791494at2"/>
<feature type="transmembrane region" description="Helical" evidence="5">
    <location>
        <begin position="576"/>
        <end position="596"/>
    </location>
</feature>
<accession>A7IDH9</accession>
<evidence type="ECO:0000256" key="4">
    <source>
        <dbReference type="ARBA" id="ARBA00023136"/>
    </source>
</evidence>
<evidence type="ECO:0000256" key="3">
    <source>
        <dbReference type="ARBA" id="ARBA00022989"/>
    </source>
</evidence>
<reference evidence="9 10" key="1">
    <citation type="submission" date="2007-07" db="EMBL/GenBank/DDBJ databases">
        <title>Complete sequence of chromosome of Xanthobacter autotrophicus Py2.</title>
        <authorList>
            <consortium name="US DOE Joint Genome Institute"/>
            <person name="Copeland A."/>
            <person name="Lucas S."/>
            <person name="Lapidus A."/>
            <person name="Barry K."/>
            <person name="Glavina del Rio T."/>
            <person name="Hammon N."/>
            <person name="Israni S."/>
            <person name="Dalin E."/>
            <person name="Tice H."/>
            <person name="Pitluck S."/>
            <person name="Sims D."/>
            <person name="Brettin T."/>
            <person name="Bruce D."/>
            <person name="Detter J.C."/>
            <person name="Han C."/>
            <person name="Tapia R."/>
            <person name="Brainard J."/>
            <person name="Schmutz J."/>
            <person name="Larimer F."/>
            <person name="Land M."/>
            <person name="Hauser L."/>
            <person name="Kyrpides N."/>
            <person name="Kim E."/>
            <person name="Ensigns S.A."/>
            <person name="Richardson P."/>
        </authorList>
    </citation>
    <scope>NUCLEOTIDE SEQUENCE [LARGE SCALE GENOMIC DNA]</scope>
    <source>
        <strain evidence="10">ATCC BAA-1158 / Py2</strain>
    </source>
</reference>
<evidence type="ECO:0000313" key="9">
    <source>
        <dbReference type="EMBL" id="ABS66072.1"/>
    </source>
</evidence>
<dbReference type="Pfam" id="PF01925">
    <property type="entry name" value="TauE"/>
    <property type="match status" value="1"/>
</dbReference>
<evidence type="ECO:0000256" key="1">
    <source>
        <dbReference type="ARBA" id="ARBA00004141"/>
    </source>
</evidence>
<dbReference type="KEGG" id="xau:Xaut_0821"/>
<gene>
    <name evidence="9" type="ordered locus">Xaut_0821</name>
</gene>
<comment type="similarity">
    <text evidence="5">Belongs to the 4-toluene sulfonate uptake permease (TSUP) (TC 2.A.102) family.</text>
</comment>
<dbReference type="PhylomeDB" id="A7IDH9"/>
<dbReference type="Gene3D" id="3.90.1750.20">
    <property type="entry name" value="Putative Large Serine Recombinase, Chain B, Domain 2"/>
    <property type="match status" value="1"/>
</dbReference>
<comment type="subcellular location">
    <subcellularLocation>
        <location evidence="5">Cell membrane</location>
        <topology evidence="5">Multi-pass membrane protein</topology>
    </subcellularLocation>
    <subcellularLocation>
        <location evidence="1">Membrane</location>
        <topology evidence="1">Multi-pass membrane protein</topology>
    </subcellularLocation>
</comment>
<evidence type="ECO:0000259" key="8">
    <source>
        <dbReference type="PROSITE" id="PS51737"/>
    </source>
</evidence>
<dbReference type="PANTHER" id="PTHR30461:SF23">
    <property type="entry name" value="DNA RECOMBINASE-RELATED"/>
    <property type="match status" value="1"/>
</dbReference>
<keyword evidence="10" id="KW-1185">Reference proteome</keyword>
<dbReference type="EMBL" id="CP000781">
    <property type="protein sequence ID" value="ABS66072.1"/>
    <property type="molecule type" value="Genomic_DNA"/>
</dbReference>
<proteinExistence type="inferred from homology"/>
<feature type="transmembrane region" description="Helical" evidence="5">
    <location>
        <begin position="545"/>
        <end position="570"/>
    </location>
</feature>
<evidence type="ECO:0000256" key="5">
    <source>
        <dbReference type="RuleBase" id="RU363041"/>
    </source>
</evidence>
<evidence type="ECO:0000256" key="6">
    <source>
        <dbReference type="SAM" id="Coils"/>
    </source>
</evidence>
<dbReference type="InterPro" id="IPR011109">
    <property type="entry name" value="DNA_bind_recombinase_dom"/>
</dbReference>
<dbReference type="Gene3D" id="3.40.50.1390">
    <property type="entry name" value="Resolvase, N-terminal catalytic domain"/>
    <property type="match status" value="1"/>
</dbReference>
<sequence length="662" mass="72431">MKVAIYARYSSDNQRDASIADQFRMCRLHAEKQGWHIVEEYSDHAISGASLIRPGIQALMADAMGGRFDLILAEAMDRLSRDQEDIAGIFKRMSYADVKMFTLSEGEVTHLHVGLKGTMNALFLKDLADKTRRGQRGRVEAGKSGGGNAYGYDVVKKFDANGEPIRGDRTINEFQAEVVRRIFRDYAAGKSAKTIAFALNKEGIPAPSGGDWGFSTINGNPKRGNGILNNEMYIGKIVWNRQRFVKDPNTGKRQARPNPEEEWVIQEAPELRILDDDLWSAVKARQEKNKIARKENGEADLSRINTRRRPKYLFSGLTKCSCCGGGYSAISATLIGCATARNKGTCDNRVNIRRDELESRVLNALRTKLVDPELFAHFCEVFTQEMNRLRMEGRAEIASAEAEIAKIDRELETLLNLILKGGAADALNAKMVTLEKRKKELDLFLTEADEPPPLLHPSMALQYRKRVQQLYDALQDEDEGKRIEAADTLRSLVDQIVLTPVDGKVEIDVQGDLAGILTISTQSKNPAAGATGAQVKMVAGAGSGFAIGIFASLLGVAGGELLIPTLVVLFGLDIKLAGSLSLAISLPTMIAGFARYSQDRSFAVLGRNRRFVVVMSAGSVAGTLIGGQLLGLVPNAVLLPLLAAILLVSAYKIWRHEEAAPA</sequence>
<dbReference type="InterPro" id="IPR038109">
    <property type="entry name" value="DNA_bind_recomb_sf"/>
</dbReference>
<dbReference type="InterPro" id="IPR025827">
    <property type="entry name" value="Zn_ribbon_recom_dom"/>
</dbReference>
<evidence type="ECO:0000313" key="10">
    <source>
        <dbReference type="Proteomes" id="UP000002417"/>
    </source>
</evidence>
<protein>
    <recommendedName>
        <fullName evidence="5">Probable membrane transporter protein</fullName>
    </recommendedName>
</protein>
<dbReference type="AlphaFoldDB" id="A7IDH9"/>
<feature type="domain" description="Recombinase" evidence="8">
    <location>
        <begin position="149"/>
        <end position="292"/>
    </location>
</feature>
<dbReference type="Pfam" id="PF13408">
    <property type="entry name" value="Zn_ribbon_recom"/>
    <property type="match status" value="1"/>
</dbReference>
<feature type="coiled-coil region" evidence="6">
    <location>
        <begin position="390"/>
        <end position="417"/>
    </location>
</feature>
<feature type="domain" description="Resolvase/invertase-type recombinase catalytic" evidence="7">
    <location>
        <begin position="2"/>
        <end position="145"/>
    </location>
</feature>
<evidence type="ECO:0000256" key="2">
    <source>
        <dbReference type="ARBA" id="ARBA00022692"/>
    </source>
</evidence>
<organism evidence="9 10">
    <name type="scientific">Xanthobacter autotrophicus (strain ATCC BAA-1158 / Py2)</name>
    <dbReference type="NCBI Taxonomy" id="78245"/>
    <lineage>
        <taxon>Bacteria</taxon>
        <taxon>Pseudomonadati</taxon>
        <taxon>Pseudomonadota</taxon>
        <taxon>Alphaproteobacteria</taxon>
        <taxon>Hyphomicrobiales</taxon>
        <taxon>Xanthobacteraceae</taxon>
        <taxon>Xanthobacter</taxon>
    </lineage>
</organism>
<keyword evidence="3 5" id="KW-1133">Transmembrane helix</keyword>
<keyword evidence="4 5" id="KW-0472">Membrane</keyword>
<dbReference type="eggNOG" id="COG0730">
    <property type="taxonomic scope" value="Bacteria"/>
</dbReference>
<keyword evidence="5" id="KW-1003">Cell membrane</keyword>
<dbReference type="eggNOG" id="COG1961">
    <property type="taxonomic scope" value="Bacteria"/>
</dbReference>
<dbReference type="GO" id="GO:0005886">
    <property type="term" value="C:plasma membrane"/>
    <property type="evidence" value="ECO:0007669"/>
    <property type="project" value="UniProtKB-SubCell"/>
</dbReference>
<evidence type="ECO:0000259" key="7">
    <source>
        <dbReference type="PROSITE" id="PS51736"/>
    </source>
</evidence>
<dbReference type="InterPro" id="IPR036162">
    <property type="entry name" value="Resolvase-like_N_sf"/>
</dbReference>
<dbReference type="SMART" id="SM00857">
    <property type="entry name" value="Resolvase"/>
    <property type="match status" value="1"/>
</dbReference>
<dbReference type="Proteomes" id="UP000002417">
    <property type="component" value="Chromosome"/>
</dbReference>
<keyword evidence="6" id="KW-0175">Coiled coil</keyword>
<feature type="transmembrane region" description="Helical" evidence="5">
    <location>
        <begin position="636"/>
        <end position="654"/>
    </location>
</feature>
<dbReference type="SUPFAM" id="SSF53041">
    <property type="entry name" value="Resolvase-like"/>
    <property type="match status" value="1"/>
</dbReference>
<dbReference type="CDD" id="cd00338">
    <property type="entry name" value="Ser_Recombinase"/>
    <property type="match status" value="1"/>
</dbReference>
<dbReference type="InterPro" id="IPR006119">
    <property type="entry name" value="Resolv_N"/>
</dbReference>